<evidence type="ECO:0000313" key="3">
    <source>
        <dbReference type="EMBL" id="QIB37059.1"/>
    </source>
</evidence>
<proteinExistence type="predicted"/>
<dbReference type="EMBL" id="CP048632">
    <property type="protein sequence ID" value="QIB37059.1"/>
    <property type="molecule type" value="Genomic_DNA"/>
</dbReference>
<gene>
    <name evidence="3" type="ORF">G3A56_02805</name>
</gene>
<organism evidence="3 4">
    <name type="scientific">Rhizobium oryzihabitans</name>
    <dbReference type="NCBI Taxonomy" id="2267833"/>
    <lineage>
        <taxon>Bacteria</taxon>
        <taxon>Pseudomonadati</taxon>
        <taxon>Pseudomonadota</taxon>
        <taxon>Alphaproteobacteria</taxon>
        <taxon>Hyphomicrobiales</taxon>
        <taxon>Rhizobiaceae</taxon>
        <taxon>Rhizobium/Agrobacterium group</taxon>
        <taxon>Rhizobium</taxon>
    </lineage>
</organism>
<feature type="transmembrane region" description="Helical" evidence="1">
    <location>
        <begin position="21"/>
        <end position="40"/>
    </location>
</feature>
<dbReference type="InterPro" id="IPR012495">
    <property type="entry name" value="TadE-like_dom"/>
</dbReference>
<keyword evidence="1" id="KW-1133">Transmembrane helix</keyword>
<dbReference type="Pfam" id="PF07811">
    <property type="entry name" value="TadE"/>
    <property type="match status" value="1"/>
</dbReference>
<evidence type="ECO:0000313" key="4">
    <source>
        <dbReference type="Proteomes" id="UP000464865"/>
    </source>
</evidence>
<reference evidence="3 4" key="1">
    <citation type="submission" date="2020-02" db="EMBL/GenBank/DDBJ databases">
        <title>Plant-Promoting Endophytic Bacterium Rhizobium oryzihabitans sp. nov., Isolated from the Root of Rice.</title>
        <authorList>
            <person name="zhao J."/>
            <person name="Zhang G."/>
        </authorList>
    </citation>
    <scope>NUCLEOTIDE SEQUENCE [LARGE SCALE GENOMIC DNA]</scope>
    <source>
        <strain evidence="3 4">M15</strain>
    </source>
</reference>
<keyword evidence="1" id="KW-0472">Membrane</keyword>
<accession>A0A7L5BE45</accession>
<keyword evidence="4" id="KW-1185">Reference proteome</keyword>
<dbReference type="RefSeq" id="WP_137067540.1">
    <property type="nucleotide sequence ID" value="NZ_CP048632.1"/>
</dbReference>
<dbReference type="Proteomes" id="UP000464865">
    <property type="component" value="Chromosome M15-11"/>
</dbReference>
<sequence length="192" mass="22138">MMVVRLQSIFTTMMRSRAGVAAVEFSLLLPMLVVLLAVMIETGRGWLSYDRFVTVVDNTARWSARFPEFEERVRTGVKTFVIAAGRPLDPEKLDLTLRSARLVGGVAVTEFAPYNFFGSAENVKWDKMLKAGNFKEEEAVIVISGRYKYRPLFSFLSNTTLEFQYVATVNPYFSRHYKYQKGNSDWKFWNVR</sequence>
<name>A0A7L5BE45_9HYPH</name>
<protein>
    <submittedName>
        <fullName evidence="3">Pilus assembly protein TadG</fullName>
    </submittedName>
</protein>
<keyword evidence="1" id="KW-0812">Transmembrane</keyword>
<evidence type="ECO:0000259" key="2">
    <source>
        <dbReference type="Pfam" id="PF07811"/>
    </source>
</evidence>
<dbReference type="AlphaFoldDB" id="A0A7L5BE45"/>
<dbReference type="KEGG" id="roy:G3A56_02805"/>
<feature type="domain" description="TadE-like" evidence="2">
    <location>
        <begin position="19"/>
        <end position="61"/>
    </location>
</feature>
<evidence type="ECO:0000256" key="1">
    <source>
        <dbReference type="SAM" id="Phobius"/>
    </source>
</evidence>